<dbReference type="PANTHER" id="PTHR34853:SF1">
    <property type="entry name" value="LIPASE 5"/>
    <property type="match status" value="1"/>
</dbReference>
<feature type="region of interest" description="Disordered" evidence="1">
    <location>
        <begin position="463"/>
        <end position="514"/>
    </location>
</feature>
<dbReference type="SUPFAM" id="SSF53474">
    <property type="entry name" value="alpha/beta-Hydrolases"/>
    <property type="match status" value="1"/>
</dbReference>
<dbReference type="Gene3D" id="3.40.50.1820">
    <property type="entry name" value="alpha/beta hydrolase"/>
    <property type="match status" value="1"/>
</dbReference>
<reference evidence="3 4" key="1">
    <citation type="submission" date="2019-12" db="EMBL/GenBank/DDBJ databases">
        <title>Corynebacterium sp. nov., isolated from feces of the Anser Albifrons in China.</title>
        <authorList>
            <person name="Liu Q."/>
        </authorList>
    </citation>
    <scope>NUCLEOTIDE SEQUENCE [LARGE SCALE GENOMIC DNA]</scope>
    <source>
        <strain evidence="3 4">23H37-10</strain>
    </source>
</reference>
<dbReference type="GO" id="GO:0016042">
    <property type="term" value="P:lipid catabolic process"/>
    <property type="evidence" value="ECO:0007669"/>
    <property type="project" value="InterPro"/>
</dbReference>
<feature type="chain" id="PRO_5039555267" description="Inactive lipase" evidence="2">
    <location>
        <begin position="30"/>
        <end position="514"/>
    </location>
</feature>
<gene>
    <name evidence="3" type="ORF">GP473_01535</name>
</gene>
<dbReference type="RefSeq" id="WP_186277030.1">
    <property type="nucleotide sequence ID" value="NZ_CP046883.1"/>
</dbReference>
<proteinExistence type="predicted"/>
<evidence type="ECO:0000313" key="3">
    <source>
        <dbReference type="EMBL" id="QNH95553.1"/>
    </source>
</evidence>
<sequence length="514" mass="54146">MTLHSRSYHRISARLSTAAVAATTSVLLAATGMTGVAGAEENSGVNNSNPAYDTVDGSMRGASDLGSGETIGAIGSVNLQEDDFYTSLPRFIDGKPGQVLKSQPSNFALGIPKIDWTNTEATRIAYVSTNSQGKTVPVTGTVFTSSAPWKGKGPRPLLTIAPGTQGAGDACSPGITTPYGLDYEGAPIAAALARGWNVALTDLMGLGTKPQHTYMNREDQGHATLDMARATLNLKNKNIPANSPVATWGYSQGGGASASALELQPTYAPDLNLVTGYAGGVPADLAVTAEGVDGMVLAGAMGYTINGMLYAYPELRPELDKQLNDKGREVLNQTKDECIVQSLLRQSFRDSRELTKDGRSLSEILKSEPIASAVRKQEIGHLKPKVPVYIGHGTHDDVIPVRQARHLARTWCSKGVPVYYQEQRIPSVAPLVNHMVPMLSHLTPAMEWLEKVINGADYPTTPCGEIPADNAPDGNADFITPGSVEGAGQTSSDGVPGSLESKAYGSSAGPVTKR</sequence>
<dbReference type="Proteomes" id="UP000515275">
    <property type="component" value="Chromosome"/>
</dbReference>
<evidence type="ECO:0000256" key="2">
    <source>
        <dbReference type="SAM" id="SignalP"/>
    </source>
</evidence>
<accession>A0A7G7YM33</accession>
<organism evidence="3 4">
    <name type="scientific">Corynebacterium anserum</name>
    <dbReference type="NCBI Taxonomy" id="2684406"/>
    <lineage>
        <taxon>Bacteria</taxon>
        <taxon>Bacillati</taxon>
        <taxon>Actinomycetota</taxon>
        <taxon>Actinomycetes</taxon>
        <taxon>Mycobacteriales</taxon>
        <taxon>Corynebacteriaceae</taxon>
        <taxon>Corynebacterium</taxon>
    </lineage>
</organism>
<dbReference type="Gene3D" id="1.10.260.130">
    <property type="match status" value="1"/>
</dbReference>
<evidence type="ECO:0000313" key="4">
    <source>
        <dbReference type="Proteomes" id="UP000515275"/>
    </source>
</evidence>
<keyword evidence="4" id="KW-1185">Reference proteome</keyword>
<keyword evidence="2" id="KW-0732">Signal</keyword>
<protein>
    <recommendedName>
        <fullName evidence="5">Inactive lipase</fullName>
    </recommendedName>
</protein>
<dbReference type="PANTHER" id="PTHR34853">
    <property type="match status" value="1"/>
</dbReference>
<dbReference type="AlphaFoldDB" id="A0A7G7YM33"/>
<dbReference type="Pfam" id="PF03583">
    <property type="entry name" value="LIP"/>
    <property type="match status" value="1"/>
</dbReference>
<evidence type="ECO:0008006" key="5">
    <source>
        <dbReference type="Google" id="ProtNLM"/>
    </source>
</evidence>
<evidence type="ECO:0000256" key="1">
    <source>
        <dbReference type="SAM" id="MobiDB-lite"/>
    </source>
</evidence>
<dbReference type="InterPro" id="IPR029058">
    <property type="entry name" value="AB_hydrolase_fold"/>
</dbReference>
<dbReference type="EMBL" id="CP046883">
    <property type="protein sequence ID" value="QNH95553.1"/>
    <property type="molecule type" value="Genomic_DNA"/>
</dbReference>
<feature type="signal peptide" evidence="2">
    <location>
        <begin position="1"/>
        <end position="29"/>
    </location>
</feature>
<dbReference type="GO" id="GO:0004806">
    <property type="term" value="F:triacylglycerol lipase activity"/>
    <property type="evidence" value="ECO:0007669"/>
    <property type="project" value="InterPro"/>
</dbReference>
<name>A0A7G7YM33_9CORY</name>
<dbReference type="InterPro" id="IPR005152">
    <property type="entry name" value="Lipase_secreted"/>
</dbReference>
<dbReference type="KEGG" id="cans:GP473_01535"/>